<dbReference type="PANTHER" id="PTHR16079">
    <property type="entry name" value="UBIQUITIN LIGASE PROTEIN CHFR"/>
    <property type="match status" value="1"/>
</dbReference>
<keyword evidence="5" id="KW-0131">Cell cycle</keyword>
<comment type="caution">
    <text evidence="7">The sequence shown here is derived from an EMBL/GenBank/DDBJ whole genome shotgun (WGS) entry which is preliminary data.</text>
</comment>
<dbReference type="GO" id="GO:0006511">
    <property type="term" value="P:ubiquitin-dependent protein catabolic process"/>
    <property type="evidence" value="ECO:0007669"/>
    <property type="project" value="TreeGrafter"/>
</dbReference>
<evidence type="ECO:0000256" key="1">
    <source>
        <dbReference type="ARBA" id="ARBA00004123"/>
    </source>
</evidence>
<evidence type="ECO:0000256" key="5">
    <source>
        <dbReference type="ARBA" id="ARBA00023306"/>
    </source>
</evidence>
<keyword evidence="2" id="KW-0808">Transferase</keyword>
<evidence type="ECO:0000313" key="8">
    <source>
        <dbReference type="Proteomes" id="UP001177744"/>
    </source>
</evidence>
<comment type="subcellular location">
    <subcellularLocation>
        <location evidence="1">Nucleus</location>
    </subcellularLocation>
</comment>
<dbReference type="Proteomes" id="UP001177744">
    <property type="component" value="Unassembled WGS sequence"/>
</dbReference>
<feature type="domain" description="E3 ubiquitin-protein ligase CHFR cysteine rich" evidence="6">
    <location>
        <begin position="136"/>
        <end position="190"/>
    </location>
</feature>
<dbReference type="EMBL" id="JAULJE010000001">
    <property type="protein sequence ID" value="KAK1346919.1"/>
    <property type="molecule type" value="Genomic_DNA"/>
</dbReference>
<protein>
    <recommendedName>
        <fullName evidence="6">E3 ubiquitin-protein ligase CHFR cysteine rich domain-containing protein</fullName>
    </recommendedName>
</protein>
<dbReference type="InterPro" id="IPR040909">
    <property type="entry name" value="CHFR_Znf-CRD"/>
</dbReference>
<reference evidence="7" key="1">
    <citation type="submission" date="2023-06" db="EMBL/GenBank/DDBJ databases">
        <title>Reference genome for the Northern bat (Eptesicus nilssonii), a most northern bat species.</title>
        <authorList>
            <person name="Laine V.N."/>
            <person name="Pulliainen A.T."/>
            <person name="Lilley T.M."/>
        </authorList>
    </citation>
    <scope>NUCLEOTIDE SEQUENCE</scope>
    <source>
        <strain evidence="7">BLF_Eptnil</strain>
        <tissue evidence="7">Kidney</tissue>
    </source>
</reference>
<dbReference type="InterPro" id="IPR052256">
    <property type="entry name" value="E3_ubiquitin-ligase_CHFR"/>
</dbReference>
<accession>A0AA40LX80</accession>
<name>A0AA40LX80_CNENI</name>
<keyword evidence="8" id="KW-1185">Reference proteome</keyword>
<dbReference type="PANTHER" id="PTHR16079:SF4">
    <property type="entry name" value="E3 UBIQUITIN-PROTEIN LIGASE CHFR"/>
    <property type="match status" value="1"/>
</dbReference>
<organism evidence="7 8">
    <name type="scientific">Cnephaeus nilssonii</name>
    <name type="common">Northern bat</name>
    <name type="synonym">Eptesicus nilssonii</name>
    <dbReference type="NCBI Taxonomy" id="3371016"/>
    <lineage>
        <taxon>Eukaryota</taxon>
        <taxon>Metazoa</taxon>
        <taxon>Chordata</taxon>
        <taxon>Craniata</taxon>
        <taxon>Vertebrata</taxon>
        <taxon>Euteleostomi</taxon>
        <taxon>Mammalia</taxon>
        <taxon>Eutheria</taxon>
        <taxon>Laurasiatheria</taxon>
        <taxon>Chiroptera</taxon>
        <taxon>Yangochiroptera</taxon>
        <taxon>Vespertilionidae</taxon>
        <taxon>Cnephaeus</taxon>
    </lineage>
</organism>
<keyword evidence="4" id="KW-0539">Nucleus</keyword>
<dbReference type="GO" id="GO:0004842">
    <property type="term" value="F:ubiquitin-protein transferase activity"/>
    <property type="evidence" value="ECO:0007669"/>
    <property type="project" value="TreeGrafter"/>
</dbReference>
<dbReference type="Gene3D" id="3.30.40.140">
    <property type="match status" value="1"/>
</dbReference>
<dbReference type="GO" id="GO:0005634">
    <property type="term" value="C:nucleus"/>
    <property type="evidence" value="ECO:0007669"/>
    <property type="project" value="UniProtKB-SubCell"/>
</dbReference>
<dbReference type="GO" id="GO:0016567">
    <property type="term" value="P:protein ubiquitination"/>
    <property type="evidence" value="ECO:0007669"/>
    <property type="project" value="TreeGrafter"/>
</dbReference>
<evidence type="ECO:0000259" key="6">
    <source>
        <dbReference type="Pfam" id="PF17979"/>
    </source>
</evidence>
<proteinExistence type="predicted"/>
<keyword evidence="3" id="KW-0833">Ubl conjugation pathway</keyword>
<evidence type="ECO:0000313" key="7">
    <source>
        <dbReference type="EMBL" id="KAK1346919.1"/>
    </source>
</evidence>
<gene>
    <name evidence="7" type="ORF">QTO34_000779</name>
</gene>
<dbReference type="AlphaFoldDB" id="A0AA40LX80"/>
<evidence type="ECO:0000256" key="4">
    <source>
        <dbReference type="ARBA" id="ARBA00023242"/>
    </source>
</evidence>
<sequence length="223" mass="24449">MKPDKMEEDTHMHHLPGPGAQLCESEALNAHLLLSLLLGLDGTLHLKLSDNSSSEEDVRSMATRSKIMQNMLQPKVRSFSDKEGSLEELSDVDSQSWDVSQPWSCADSTPVLKAGGRGFPGAPQTSGDTSSTPASLTTAQDYVCALQGSHAICICCSRPTPDWRMQCEHEQEPHITPQQCTLCLQPFCHCTGAVTELATWVAWPSSVLNVGFRWLHRMLSSNN</sequence>
<evidence type="ECO:0000256" key="3">
    <source>
        <dbReference type="ARBA" id="ARBA00022786"/>
    </source>
</evidence>
<dbReference type="Pfam" id="PF17979">
    <property type="entry name" value="zf-CRD"/>
    <property type="match status" value="1"/>
</dbReference>
<evidence type="ECO:0000256" key="2">
    <source>
        <dbReference type="ARBA" id="ARBA00022679"/>
    </source>
</evidence>